<dbReference type="NCBIfam" id="TIGR00029">
    <property type="entry name" value="S20"/>
    <property type="match status" value="1"/>
</dbReference>
<dbReference type="AlphaFoldDB" id="A0A271J3N1"/>
<evidence type="ECO:0000256" key="5">
    <source>
        <dbReference type="ARBA" id="ARBA00022980"/>
    </source>
</evidence>
<dbReference type="Pfam" id="PF01649">
    <property type="entry name" value="Ribosomal_S20p"/>
    <property type="match status" value="1"/>
</dbReference>
<dbReference type="PANTHER" id="PTHR33398:SF1">
    <property type="entry name" value="SMALL RIBOSOMAL SUBUNIT PROTEIN BS20C"/>
    <property type="match status" value="1"/>
</dbReference>
<dbReference type="InterPro" id="IPR002583">
    <property type="entry name" value="Ribosomal_bS20"/>
</dbReference>
<dbReference type="GO" id="GO:0006412">
    <property type="term" value="P:translation"/>
    <property type="evidence" value="ECO:0007669"/>
    <property type="project" value="UniProtKB-UniRule"/>
</dbReference>
<dbReference type="Gene3D" id="1.20.58.110">
    <property type="entry name" value="Ribosomal protein S20"/>
    <property type="match status" value="1"/>
</dbReference>
<evidence type="ECO:0000256" key="4">
    <source>
        <dbReference type="ARBA" id="ARBA00022884"/>
    </source>
</evidence>
<evidence type="ECO:0000313" key="10">
    <source>
        <dbReference type="Proteomes" id="UP000216339"/>
    </source>
</evidence>
<protein>
    <recommendedName>
        <fullName evidence="7 8">Small ribosomal subunit protein bS20</fullName>
    </recommendedName>
</protein>
<dbReference type="GO" id="GO:0015935">
    <property type="term" value="C:small ribosomal subunit"/>
    <property type="evidence" value="ECO:0007669"/>
    <property type="project" value="TreeGrafter"/>
</dbReference>
<dbReference type="HAMAP" id="MF_00500">
    <property type="entry name" value="Ribosomal_bS20"/>
    <property type="match status" value="1"/>
</dbReference>
<reference evidence="9 10" key="1">
    <citation type="submission" date="2016-11" db="EMBL/GenBank/DDBJ databases">
        <title>Study of marine rhodopsin-containing bacteria.</title>
        <authorList>
            <person name="Yoshizawa S."/>
            <person name="Kumagai Y."/>
            <person name="Kogure K."/>
        </authorList>
    </citation>
    <scope>NUCLEOTIDE SEQUENCE [LARGE SCALE GENOMIC DNA]</scope>
    <source>
        <strain evidence="9 10">SAORIC-28</strain>
    </source>
</reference>
<dbReference type="Proteomes" id="UP000216339">
    <property type="component" value="Unassembled WGS sequence"/>
</dbReference>
<gene>
    <name evidence="8" type="primary">rpsT</name>
    <name evidence="9" type="ORF">BSZ37_17640</name>
</gene>
<accession>A0A271J3N1</accession>
<evidence type="ECO:0000256" key="8">
    <source>
        <dbReference type="HAMAP-Rule" id="MF_00500"/>
    </source>
</evidence>
<comment type="similarity">
    <text evidence="2 8">Belongs to the bacterial ribosomal protein bS20 family.</text>
</comment>
<dbReference type="SUPFAM" id="SSF46992">
    <property type="entry name" value="Ribosomal protein S20"/>
    <property type="match status" value="1"/>
</dbReference>
<dbReference type="GO" id="GO:0005829">
    <property type="term" value="C:cytosol"/>
    <property type="evidence" value="ECO:0007669"/>
    <property type="project" value="TreeGrafter"/>
</dbReference>
<comment type="caution">
    <text evidence="9">The sequence shown here is derived from an EMBL/GenBank/DDBJ whole genome shotgun (WGS) entry which is preliminary data.</text>
</comment>
<evidence type="ECO:0000256" key="7">
    <source>
        <dbReference type="ARBA" id="ARBA00035136"/>
    </source>
</evidence>
<keyword evidence="10" id="KW-1185">Reference proteome</keyword>
<keyword evidence="5 8" id="KW-0689">Ribosomal protein</keyword>
<dbReference type="EMBL" id="MQWD01000001">
    <property type="protein sequence ID" value="PAP78126.1"/>
    <property type="molecule type" value="Genomic_DNA"/>
</dbReference>
<comment type="function">
    <text evidence="1 8">Binds directly to 16S ribosomal RNA.</text>
</comment>
<keyword evidence="3 8" id="KW-0699">rRNA-binding</keyword>
<sequence length="84" mass="9644">MPQHKSAAKRVRQDAKRRLRNRYQKVRVRTMIKDLHAETDPSAAQEKLNAIKAQLDRLAGRRVVHPNKAANTKSQLDKYVDSLG</sequence>
<dbReference type="OrthoDB" id="9808392at2"/>
<evidence type="ECO:0000256" key="2">
    <source>
        <dbReference type="ARBA" id="ARBA00007634"/>
    </source>
</evidence>
<name>A0A271J3N1_9BACT</name>
<keyword evidence="4 8" id="KW-0694">RNA-binding</keyword>
<dbReference type="PANTHER" id="PTHR33398">
    <property type="entry name" value="30S RIBOSOMAL PROTEIN S20"/>
    <property type="match status" value="1"/>
</dbReference>
<dbReference type="InterPro" id="IPR036510">
    <property type="entry name" value="Ribosomal_bS20_sf"/>
</dbReference>
<evidence type="ECO:0000256" key="3">
    <source>
        <dbReference type="ARBA" id="ARBA00022730"/>
    </source>
</evidence>
<evidence type="ECO:0000256" key="1">
    <source>
        <dbReference type="ARBA" id="ARBA00003134"/>
    </source>
</evidence>
<organism evidence="9 10">
    <name type="scientific">Rubrivirga marina</name>
    <dbReference type="NCBI Taxonomy" id="1196024"/>
    <lineage>
        <taxon>Bacteria</taxon>
        <taxon>Pseudomonadati</taxon>
        <taxon>Rhodothermota</taxon>
        <taxon>Rhodothermia</taxon>
        <taxon>Rhodothermales</taxon>
        <taxon>Rubricoccaceae</taxon>
        <taxon>Rubrivirga</taxon>
    </lineage>
</organism>
<dbReference type="GO" id="GO:0003735">
    <property type="term" value="F:structural constituent of ribosome"/>
    <property type="evidence" value="ECO:0007669"/>
    <property type="project" value="InterPro"/>
</dbReference>
<keyword evidence="6 8" id="KW-0687">Ribonucleoprotein</keyword>
<proteinExistence type="inferred from homology"/>
<dbReference type="GO" id="GO:0070181">
    <property type="term" value="F:small ribosomal subunit rRNA binding"/>
    <property type="evidence" value="ECO:0007669"/>
    <property type="project" value="TreeGrafter"/>
</dbReference>
<evidence type="ECO:0000256" key="6">
    <source>
        <dbReference type="ARBA" id="ARBA00023274"/>
    </source>
</evidence>
<dbReference type="RefSeq" id="WP_095511802.1">
    <property type="nucleotide sequence ID" value="NZ_MQWD01000001.1"/>
</dbReference>
<evidence type="ECO:0000313" key="9">
    <source>
        <dbReference type="EMBL" id="PAP78126.1"/>
    </source>
</evidence>